<feature type="transmembrane region" description="Helical" evidence="1">
    <location>
        <begin position="156"/>
        <end position="175"/>
    </location>
</feature>
<dbReference type="OrthoDB" id="116480at2"/>
<keyword evidence="1" id="KW-0472">Membrane</keyword>
<feature type="transmembrane region" description="Helical" evidence="1">
    <location>
        <begin position="65"/>
        <end position="83"/>
    </location>
</feature>
<feature type="transmembrane region" description="Helical" evidence="1">
    <location>
        <begin position="247"/>
        <end position="268"/>
    </location>
</feature>
<name>A0A4R0R0R0_9BIFI</name>
<keyword evidence="1" id="KW-1133">Transmembrane helix</keyword>
<keyword evidence="3" id="KW-1185">Reference proteome</keyword>
<keyword evidence="1" id="KW-0812">Transmembrane</keyword>
<feature type="transmembrane region" description="Helical" evidence="1">
    <location>
        <begin position="122"/>
        <end position="144"/>
    </location>
</feature>
<accession>A0A4R0R0R0</accession>
<evidence type="ECO:0000313" key="3">
    <source>
        <dbReference type="Proteomes" id="UP000291289"/>
    </source>
</evidence>
<reference evidence="2 3" key="1">
    <citation type="submission" date="2018-12" db="EMBL/GenBank/DDBJ databases">
        <title>Alloscrdovia theropitheci sp. nov: a novel taxon from the feces of the bleeding-herat monkey (Theropithecus geleda).</title>
        <authorList>
            <person name="Modesto M."/>
        </authorList>
    </citation>
    <scope>NUCLEOTIDE SEQUENCE [LARGE SCALE GENOMIC DNA]</scope>
    <source>
        <strain evidence="2 3">GLDI4/2</strain>
    </source>
</reference>
<organism evidence="2 3">
    <name type="scientific">Alloscardovia theropitheci</name>
    <dbReference type="NCBI Taxonomy" id="2496842"/>
    <lineage>
        <taxon>Bacteria</taxon>
        <taxon>Bacillati</taxon>
        <taxon>Actinomycetota</taxon>
        <taxon>Actinomycetes</taxon>
        <taxon>Bifidobacteriales</taxon>
        <taxon>Bifidobacteriaceae</taxon>
        <taxon>Alloscardovia</taxon>
    </lineage>
</organism>
<gene>
    <name evidence="2" type="ORF">EJ419_02140</name>
</gene>
<proteinExistence type="predicted"/>
<feature type="transmembrane region" description="Helical" evidence="1">
    <location>
        <begin position="95"/>
        <end position="115"/>
    </location>
</feature>
<sequence>MSMTKSEGWYERNPWAKDRQELELGDSWKRSDLSVLMDQLLPEPLFKVRNQGEVAFSSRGVKIKALVYLALLTISFFRSYFFVDFNNIPDKNDAIKAMMIVPVFVAIVAFCFLFLVEHMYSVWGYAVSRICEIIWVGVFGYLFAWGVHDRPETLPIVISIVCISGLCIVLSGNLARALGNRRELLRIVGIMLLASTLVSYFLSLVIAGNQIIGSIAGLVVSGFAVVSFIMDLASIEALSGSREVYRGYEWVTAFCLVFDVVLCVVGMVKATKSN</sequence>
<dbReference type="AlphaFoldDB" id="A0A4R0R0R0"/>
<protein>
    <submittedName>
        <fullName evidence="2">Uncharacterized protein</fullName>
    </submittedName>
</protein>
<evidence type="ECO:0000256" key="1">
    <source>
        <dbReference type="SAM" id="Phobius"/>
    </source>
</evidence>
<comment type="caution">
    <text evidence="2">The sequence shown here is derived from an EMBL/GenBank/DDBJ whole genome shotgun (WGS) entry which is preliminary data.</text>
</comment>
<feature type="transmembrane region" description="Helical" evidence="1">
    <location>
        <begin position="187"/>
        <end position="206"/>
    </location>
</feature>
<dbReference type="EMBL" id="RXLP01000008">
    <property type="protein sequence ID" value="TCD54656.1"/>
    <property type="molecule type" value="Genomic_DNA"/>
</dbReference>
<feature type="transmembrane region" description="Helical" evidence="1">
    <location>
        <begin position="212"/>
        <end position="235"/>
    </location>
</feature>
<dbReference type="Proteomes" id="UP000291289">
    <property type="component" value="Unassembled WGS sequence"/>
</dbReference>
<evidence type="ECO:0000313" key="2">
    <source>
        <dbReference type="EMBL" id="TCD54656.1"/>
    </source>
</evidence>